<evidence type="ECO:0000313" key="1">
    <source>
        <dbReference type="EMBL" id="OGK41099.1"/>
    </source>
</evidence>
<sequence length="83" mass="8978">MIESFTINQINFDSALTGEIDSGNLYKLWINGVGPFAFSIHGMTTLTQTVRGDNKSVTLCIEGNKVIGLITSNGKGQITKLPF</sequence>
<organism evidence="1 2">
    <name type="scientific">Candidatus Roizmanbacteria bacterium RIFCSPLOWO2_01_FULL_35_13</name>
    <dbReference type="NCBI Taxonomy" id="1802055"/>
    <lineage>
        <taxon>Bacteria</taxon>
        <taxon>Candidatus Roizmaniibacteriota</taxon>
    </lineage>
</organism>
<comment type="caution">
    <text evidence="1">The sequence shown here is derived from an EMBL/GenBank/DDBJ whole genome shotgun (WGS) entry which is preliminary data.</text>
</comment>
<dbReference type="AlphaFoldDB" id="A0A1F7ICL5"/>
<name>A0A1F7ICL5_9BACT</name>
<dbReference type="Proteomes" id="UP000179270">
    <property type="component" value="Unassembled WGS sequence"/>
</dbReference>
<dbReference type="STRING" id="1802055.A3A74_02020"/>
<reference evidence="1 2" key="1">
    <citation type="journal article" date="2016" name="Nat. Commun.">
        <title>Thousands of microbial genomes shed light on interconnected biogeochemical processes in an aquifer system.</title>
        <authorList>
            <person name="Anantharaman K."/>
            <person name="Brown C.T."/>
            <person name="Hug L.A."/>
            <person name="Sharon I."/>
            <person name="Castelle C.J."/>
            <person name="Probst A.J."/>
            <person name="Thomas B.C."/>
            <person name="Singh A."/>
            <person name="Wilkins M.J."/>
            <person name="Karaoz U."/>
            <person name="Brodie E.L."/>
            <person name="Williams K.H."/>
            <person name="Hubbard S.S."/>
            <person name="Banfield J.F."/>
        </authorList>
    </citation>
    <scope>NUCLEOTIDE SEQUENCE [LARGE SCALE GENOMIC DNA]</scope>
</reference>
<gene>
    <name evidence="1" type="ORF">A3A74_02020</name>
</gene>
<evidence type="ECO:0000313" key="2">
    <source>
        <dbReference type="Proteomes" id="UP000179270"/>
    </source>
</evidence>
<dbReference type="EMBL" id="MGAF01000022">
    <property type="protein sequence ID" value="OGK41099.1"/>
    <property type="molecule type" value="Genomic_DNA"/>
</dbReference>
<protein>
    <submittedName>
        <fullName evidence="1">Uncharacterized protein</fullName>
    </submittedName>
</protein>
<accession>A0A1F7ICL5</accession>
<proteinExistence type="predicted"/>